<feature type="chain" id="PRO_5010342638" evidence="1">
    <location>
        <begin position="24"/>
        <end position="317"/>
    </location>
</feature>
<proteinExistence type="predicted"/>
<dbReference type="PANTHER" id="PTHR33428">
    <property type="entry name" value="CHLOROPHYLLASE-2, CHLOROPLASTIC"/>
    <property type="match status" value="1"/>
</dbReference>
<name>A0A1S3K1N2_LINAN</name>
<organism evidence="2 3">
    <name type="scientific">Lingula anatina</name>
    <name type="common">Brachiopod</name>
    <name type="synonym">Lingula unguis</name>
    <dbReference type="NCBI Taxonomy" id="7574"/>
    <lineage>
        <taxon>Eukaryota</taxon>
        <taxon>Metazoa</taxon>
        <taxon>Spiralia</taxon>
        <taxon>Lophotrochozoa</taxon>
        <taxon>Brachiopoda</taxon>
        <taxon>Linguliformea</taxon>
        <taxon>Lingulata</taxon>
        <taxon>Lingulida</taxon>
        <taxon>Linguloidea</taxon>
        <taxon>Lingulidae</taxon>
        <taxon>Lingula</taxon>
    </lineage>
</organism>
<dbReference type="SUPFAM" id="SSF53474">
    <property type="entry name" value="alpha/beta-Hydrolases"/>
    <property type="match status" value="1"/>
</dbReference>
<dbReference type="AlphaFoldDB" id="A0A1S3K1N2"/>
<dbReference type="Proteomes" id="UP000085678">
    <property type="component" value="Unplaced"/>
</dbReference>
<dbReference type="RefSeq" id="XP_013416543.1">
    <property type="nucleotide sequence ID" value="XM_013561089.1"/>
</dbReference>
<dbReference type="Gene3D" id="3.40.50.1820">
    <property type="entry name" value="alpha/beta hydrolase"/>
    <property type="match status" value="1"/>
</dbReference>
<dbReference type="InterPro" id="IPR017395">
    <property type="entry name" value="Chlorophyllase-like"/>
</dbReference>
<sequence length="317" mass="36033">MRYPDIFCGVLFALFLLVSPLTTVFVNNGNPFVNGPLNVTSKTLSILKDKSPIKATAYFPTVNNGSFGVIFFVGGFYGVIWSENYSDILSKIASHGFIVIGMDPDWPADRNGLSSSTIPSANYRDMDKYFKMYDWLKGNLAKKLNLDVAWDRAGTLCHSAGCDNTLQLVMMNQTIFKASVWLEPFSASLKTPINFTHPGYAYGTQLSEEIIPCAIPGYDYRHYYKMWKCPRIMTEISTFGHCDLLNPTFWEACRSLPLCKITKDIKQLPEYRMFVQGMATAFLMGYLQNNTQALQYITRKELWPLDIYMEIDVDIKC</sequence>
<evidence type="ECO:0000313" key="2">
    <source>
        <dbReference type="Proteomes" id="UP000085678"/>
    </source>
</evidence>
<protein>
    <submittedName>
        <fullName evidence="3">Chlorophyllase-1 isoform X2</fullName>
    </submittedName>
</protein>
<evidence type="ECO:0000313" key="3">
    <source>
        <dbReference type="RefSeq" id="XP_013416543.1"/>
    </source>
</evidence>
<gene>
    <name evidence="3" type="primary">LOC106178068</name>
</gene>
<dbReference type="Pfam" id="PF07224">
    <property type="entry name" value="Chlorophyllase"/>
    <property type="match status" value="2"/>
</dbReference>
<dbReference type="OrthoDB" id="2093222at2759"/>
<accession>A0A1S3K1N2</accession>
<reference evidence="3" key="1">
    <citation type="submission" date="2025-08" db="UniProtKB">
        <authorList>
            <consortium name="RefSeq"/>
        </authorList>
    </citation>
    <scope>IDENTIFICATION</scope>
    <source>
        <tissue evidence="3">Gonads</tissue>
    </source>
</reference>
<evidence type="ECO:0000256" key="1">
    <source>
        <dbReference type="SAM" id="SignalP"/>
    </source>
</evidence>
<dbReference type="GeneID" id="106178068"/>
<feature type="signal peptide" evidence="1">
    <location>
        <begin position="1"/>
        <end position="23"/>
    </location>
</feature>
<keyword evidence="1" id="KW-0732">Signal</keyword>
<dbReference type="InterPro" id="IPR029058">
    <property type="entry name" value="AB_hydrolase_fold"/>
</dbReference>
<dbReference type="PANTHER" id="PTHR33428:SF14">
    <property type="entry name" value="CARBOXYLESTERASE TYPE B DOMAIN-CONTAINING PROTEIN"/>
    <property type="match status" value="1"/>
</dbReference>
<keyword evidence="2" id="KW-1185">Reference proteome</keyword>